<keyword evidence="6" id="KW-0862">Zinc</keyword>
<dbReference type="OMA" id="EVPSWYA"/>
<evidence type="ECO:0000313" key="8">
    <source>
        <dbReference type="EMBL" id="CDP92887.1"/>
    </source>
</evidence>
<dbReference type="WormBase" id="Bm6994">
    <property type="protein sequence ID" value="BM18153"/>
    <property type="gene ID" value="WBGene00227255"/>
    <property type="gene designation" value="Bma-paqr-3"/>
</dbReference>
<evidence type="ECO:0000256" key="5">
    <source>
        <dbReference type="ARBA" id="ARBA00023136"/>
    </source>
</evidence>
<dbReference type="AlphaFoldDB" id="A0A0J9XQB8"/>
<accession>A0A0J9XQB8</accession>
<dbReference type="EMBL" id="LN856865">
    <property type="protein sequence ID" value="CDP92887.1"/>
    <property type="molecule type" value="Genomic_DNA"/>
</dbReference>
<evidence type="ECO:0000256" key="6">
    <source>
        <dbReference type="PIRSR" id="PIRSR604254-1"/>
    </source>
</evidence>
<protein>
    <submittedName>
        <fullName evidence="8">BMA-PAQR-3</fullName>
    </submittedName>
</protein>
<keyword evidence="6" id="KW-0479">Metal-binding</keyword>
<evidence type="ECO:0000256" key="7">
    <source>
        <dbReference type="SAM" id="Phobius"/>
    </source>
</evidence>
<dbReference type="PANTHER" id="PTHR20855:SF15">
    <property type="entry name" value="PROGESTIN AND ADIPOQ RECEPTOR FAMILY MEMBER 3"/>
    <property type="match status" value="1"/>
</dbReference>
<proteinExistence type="inferred from homology"/>
<gene>
    <name evidence="9" type="primary">bma-paqr-3</name>
    <name evidence="8" type="synonym">Bma-paqr-3</name>
    <name evidence="9" type="ORF">Bm6994</name>
    <name evidence="8" type="ORF">BM_Bm6994</name>
</gene>
<feature type="binding site" evidence="6">
    <location>
        <position position="113"/>
    </location>
    <ligand>
        <name>Zn(2+)</name>
        <dbReference type="ChEBI" id="CHEBI:29105"/>
    </ligand>
</feature>
<comment type="similarity">
    <text evidence="2">Belongs to the ADIPOR family.</text>
</comment>
<dbReference type="GO" id="GO:0038023">
    <property type="term" value="F:signaling receptor activity"/>
    <property type="evidence" value="ECO:0007669"/>
    <property type="project" value="TreeGrafter"/>
</dbReference>
<feature type="transmembrane region" description="Helical" evidence="7">
    <location>
        <begin position="53"/>
        <end position="72"/>
    </location>
</feature>
<evidence type="ECO:0000256" key="2">
    <source>
        <dbReference type="ARBA" id="ARBA00007018"/>
    </source>
</evidence>
<dbReference type="GO" id="GO:0016020">
    <property type="term" value="C:membrane"/>
    <property type="evidence" value="ECO:0007669"/>
    <property type="project" value="UniProtKB-SubCell"/>
</dbReference>
<dbReference type="GO" id="GO:0046872">
    <property type="term" value="F:metal ion binding"/>
    <property type="evidence" value="ECO:0007669"/>
    <property type="project" value="UniProtKB-KW"/>
</dbReference>
<dbReference type="PANTHER" id="PTHR20855">
    <property type="entry name" value="ADIPOR/PROGESTIN RECEPTOR-RELATED"/>
    <property type="match status" value="1"/>
</dbReference>
<dbReference type="InterPro" id="IPR004254">
    <property type="entry name" value="AdipoR/HlyIII-related"/>
</dbReference>
<keyword evidence="4 7" id="KW-1133">Transmembrane helix</keyword>
<keyword evidence="3 7" id="KW-0812">Transmembrane</keyword>
<reference evidence="8" key="2">
    <citation type="submission" date="2012-12" db="EMBL/GenBank/DDBJ databases">
        <authorList>
            <person name="Gao Y.W."/>
            <person name="Fan S.T."/>
            <person name="Sun H.T."/>
            <person name="Wang Z."/>
            <person name="Gao X.L."/>
            <person name="Li Y.G."/>
            <person name="Wang T.C."/>
            <person name="Zhang K."/>
            <person name="Xu W.W."/>
            <person name="Yu Z.J."/>
            <person name="Xia X.Z."/>
        </authorList>
    </citation>
    <scope>NUCLEOTIDE SEQUENCE</scope>
    <source>
        <strain evidence="8">FR3</strain>
    </source>
</reference>
<keyword evidence="5 7" id="KW-0472">Membrane</keyword>
<comment type="subcellular location">
    <subcellularLocation>
        <location evidence="1">Membrane</location>
        <topology evidence="1">Multi-pass membrane protein</topology>
    </subcellularLocation>
</comment>
<feature type="transmembrane region" description="Helical" evidence="7">
    <location>
        <begin position="127"/>
        <end position="150"/>
    </location>
</feature>
<dbReference type="Pfam" id="PF03006">
    <property type="entry name" value="HlyIII"/>
    <property type="match status" value="1"/>
</dbReference>
<feature type="transmembrane region" description="Helical" evidence="7">
    <location>
        <begin position="156"/>
        <end position="174"/>
    </location>
</feature>
<feature type="binding site" evidence="6">
    <location>
        <position position="264"/>
    </location>
    <ligand>
        <name>Zn(2+)</name>
        <dbReference type="ChEBI" id="CHEBI:29105"/>
    </ligand>
</feature>
<evidence type="ECO:0000256" key="3">
    <source>
        <dbReference type="ARBA" id="ARBA00022692"/>
    </source>
</evidence>
<organism evidence="8">
    <name type="scientific">Brugia malayi</name>
    <name type="common">Filarial nematode worm</name>
    <dbReference type="NCBI Taxonomy" id="6279"/>
    <lineage>
        <taxon>Eukaryota</taxon>
        <taxon>Metazoa</taxon>
        <taxon>Ecdysozoa</taxon>
        <taxon>Nematoda</taxon>
        <taxon>Chromadorea</taxon>
        <taxon>Rhabditida</taxon>
        <taxon>Spirurina</taxon>
        <taxon>Spiruromorpha</taxon>
        <taxon>Filarioidea</taxon>
        <taxon>Onchocercidae</taxon>
        <taxon>Brugia</taxon>
    </lineage>
</organism>
<feature type="transmembrane region" description="Helical" evidence="7">
    <location>
        <begin position="226"/>
        <end position="245"/>
    </location>
</feature>
<evidence type="ECO:0000313" key="9">
    <source>
        <dbReference type="WormBase" id="Bm6994"/>
    </source>
</evidence>
<name>A0A0J9XQB8_BRUMA</name>
<reference evidence="8" key="1">
    <citation type="journal article" date="2007" name="Science">
        <title>Draft genome of the filarial nematode parasite Brugia malayi.</title>
        <authorList>
            <person name="Ghedin E."/>
            <person name="Wang S."/>
            <person name="Spiro D."/>
            <person name="Caler E."/>
            <person name="Zhao Q."/>
            <person name="Crabtree J."/>
            <person name="Allen J.E."/>
            <person name="Delcher A.L."/>
            <person name="Guiliano D.B."/>
            <person name="Miranda-Saavedra D."/>
            <person name="Angiuoli S.V."/>
            <person name="Creasy T."/>
            <person name="Amedeo P."/>
            <person name="Haas B."/>
            <person name="El-Sayed N.M."/>
            <person name="Wortman J.R."/>
            <person name="Feldblyum T."/>
            <person name="Tallon L."/>
            <person name="Schatz M."/>
            <person name="Shumway M."/>
            <person name="Koo H."/>
            <person name="Salzberg S.L."/>
            <person name="Schobel S."/>
            <person name="Pertea M."/>
            <person name="Pop M."/>
            <person name="White O."/>
            <person name="Barton G.J."/>
            <person name="Carlow C.K."/>
            <person name="Crawford M.J."/>
            <person name="Daub J."/>
            <person name="Dimmic M.W."/>
            <person name="Estes C.F."/>
            <person name="Foster J.M."/>
            <person name="Ganatra M."/>
            <person name="Gregory W.F."/>
            <person name="Johnson N.M."/>
            <person name="Jin J."/>
            <person name="Komuniecki R."/>
            <person name="Korf I."/>
            <person name="Kumar S."/>
            <person name="Laney S."/>
            <person name="Li B.W."/>
            <person name="Li W."/>
            <person name="Lindblom T.H."/>
            <person name="Lustigman S."/>
            <person name="Ma D."/>
            <person name="Maina C.V."/>
            <person name="Martin D.M."/>
            <person name="McCarter J.P."/>
            <person name="McReynolds L."/>
            <person name="Mitreva M."/>
            <person name="Nutman T.B."/>
            <person name="Parkinson J."/>
            <person name="Peregrin-Alvarez J.M."/>
            <person name="Poole C."/>
            <person name="Ren Q."/>
            <person name="Saunders L."/>
            <person name="Sluder A.E."/>
            <person name="Smith K."/>
            <person name="Stanke M."/>
            <person name="Unnasch T.R."/>
            <person name="Ware J."/>
            <person name="Wei A.D."/>
            <person name="Weil G."/>
            <person name="Williams D.J."/>
            <person name="Zhang Y."/>
            <person name="Williams S.A."/>
            <person name="Fraser-Liggett C."/>
            <person name="Slatko B."/>
            <person name="Blaxter M.L."/>
            <person name="Scott A.L."/>
        </authorList>
    </citation>
    <scope>NUCLEOTIDE SEQUENCE</scope>
    <source>
        <strain evidence="8">FR3</strain>
    </source>
</reference>
<evidence type="ECO:0000256" key="4">
    <source>
        <dbReference type="ARBA" id="ARBA00022989"/>
    </source>
</evidence>
<feature type="binding site" evidence="6">
    <location>
        <position position="268"/>
    </location>
    <ligand>
        <name>Zn(2+)</name>
        <dbReference type="ChEBI" id="CHEBI:29105"/>
    </ligand>
</feature>
<sequence>MSTAPAKKNIPNCCKLLRKTDLEPCFWVNEYVYTGYRPPYLSAMQYMKWIFQWNNETINIWTHLIGFFYFTWRQYAINVYLLPPANANAKDHIIATVCLLGLQICMLLSTFYHIFGSTNAERRRMLLRFDIFGISAGLLSVYLIGIYTAFLCFEEWQKYYFAFLFGISLIAAYLPLSNNISDMALFGSQFGCTHLTYLIIAALSFGPAFHWIALHGGISNDHVMEWLPKLLILYGTSGCAFLFYVSMIPERLKPGIFDLVGCSHQWWHILIFAAMSYWQNATLDYLASHRLQTNYCLIYNPLSNITLKSEISSKNAYRFFFSFFCK</sequence>
<feature type="transmembrane region" description="Helical" evidence="7">
    <location>
        <begin position="195"/>
        <end position="214"/>
    </location>
</feature>
<feature type="transmembrane region" description="Helical" evidence="7">
    <location>
        <begin position="92"/>
        <end position="115"/>
    </location>
</feature>
<evidence type="ECO:0000256" key="1">
    <source>
        <dbReference type="ARBA" id="ARBA00004141"/>
    </source>
</evidence>